<evidence type="ECO:0000313" key="3">
    <source>
        <dbReference type="EMBL" id="SGY94326.1"/>
    </source>
</evidence>
<dbReference type="Proteomes" id="UP000182660">
    <property type="component" value="Unassembled WGS sequence"/>
</dbReference>
<accession>A0A090IJ49</accession>
<sequence>MLALILSGVAITAAVAAVIGCVVLFRKLTKLQATHNLLLKDLSKSRDSLQKRIIELSTSNINLGGAIQGVASELQQTKFQQDEMKEEMTTHEQQDPDSRFYTRAVKLVELGASLEEIMRECELPRAEAELLLNFHKK</sequence>
<proteinExistence type="predicted"/>
<dbReference type="HOGENOM" id="CLU_140401_0_0_6"/>
<dbReference type="Pfam" id="PF10975">
    <property type="entry name" value="DUF2802"/>
    <property type="match status" value="1"/>
</dbReference>
<feature type="coiled-coil region" evidence="1">
    <location>
        <begin position="39"/>
        <end position="94"/>
    </location>
</feature>
<dbReference type="EMBL" id="FPLD01000050">
    <property type="protein sequence ID" value="SGY94326.1"/>
    <property type="molecule type" value="Genomic_DNA"/>
</dbReference>
<evidence type="ECO:0000313" key="2">
    <source>
        <dbReference type="EMBL" id="SGY88069.1"/>
    </source>
</evidence>
<dbReference type="EMBL" id="FPLJ01000039">
    <property type="protein sequence ID" value="SGY88069.1"/>
    <property type="molecule type" value="Genomic_DNA"/>
</dbReference>
<evidence type="ECO:0008006" key="6">
    <source>
        <dbReference type="Google" id="ProtNLM"/>
    </source>
</evidence>
<keyword evidence="4" id="KW-1185">Reference proteome</keyword>
<gene>
    <name evidence="2" type="ORF">MT2528_1431</name>
    <name evidence="3" type="ORF">NVI5450_1578</name>
</gene>
<organism evidence="3 5">
    <name type="scientific">Moritella viscosa</name>
    <dbReference type="NCBI Taxonomy" id="80854"/>
    <lineage>
        <taxon>Bacteria</taxon>
        <taxon>Pseudomonadati</taxon>
        <taxon>Pseudomonadota</taxon>
        <taxon>Gammaproteobacteria</taxon>
        <taxon>Alteromonadales</taxon>
        <taxon>Moritellaceae</taxon>
        <taxon>Moritella</taxon>
    </lineage>
</organism>
<dbReference type="KEGG" id="mvs:MVIS_3319"/>
<protein>
    <recommendedName>
        <fullName evidence="6">DUF2802 domain-containing protein</fullName>
    </recommendedName>
</protein>
<dbReference type="AlphaFoldDB" id="A0A090IJ49"/>
<keyword evidence="1" id="KW-0175">Coiled coil</keyword>
<evidence type="ECO:0000313" key="4">
    <source>
        <dbReference type="Proteomes" id="UP000182660"/>
    </source>
</evidence>
<dbReference type="STRING" id="80854.MVIS_3319"/>
<dbReference type="InterPro" id="IPR021244">
    <property type="entry name" value="DUF2802"/>
</dbReference>
<dbReference type="GeneID" id="61295305"/>
<dbReference type="Proteomes" id="UP000183794">
    <property type="component" value="Unassembled WGS sequence"/>
</dbReference>
<reference evidence="2 4" key="1">
    <citation type="submission" date="2016-11" db="EMBL/GenBank/DDBJ databases">
        <authorList>
            <person name="Klemetsen T."/>
        </authorList>
    </citation>
    <scope>NUCLEOTIDE SEQUENCE [LARGE SCALE GENOMIC DNA]</scope>
    <source>
        <strain evidence="2">MT 2528</strain>
    </source>
</reference>
<dbReference type="PATRIC" id="fig|80854.5.peg.3514"/>
<name>A0A090IJ49_9GAMM</name>
<reference evidence="3 5" key="2">
    <citation type="submission" date="2016-11" db="EMBL/GenBank/DDBJ databases">
        <authorList>
            <person name="Jaros S."/>
            <person name="Januszkiewicz K."/>
            <person name="Wedrychowicz H."/>
        </authorList>
    </citation>
    <scope>NUCLEOTIDE SEQUENCE [LARGE SCALE GENOMIC DNA]</scope>
    <source>
        <strain evidence="3">NVI 5450</strain>
    </source>
</reference>
<dbReference type="OrthoDB" id="5600183at2"/>
<dbReference type="RefSeq" id="WP_045111340.1">
    <property type="nucleotide sequence ID" value="NZ_CAWQZC010000112.1"/>
</dbReference>
<evidence type="ECO:0000256" key="1">
    <source>
        <dbReference type="SAM" id="Coils"/>
    </source>
</evidence>
<evidence type="ECO:0000313" key="5">
    <source>
        <dbReference type="Proteomes" id="UP000183794"/>
    </source>
</evidence>